<comment type="similarity">
    <text evidence="5">Belongs to the SAT4 family.</text>
</comment>
<comment type="subcellular location">
    <subcellularLocation>
        <location evidence="1">Membrane</location>
        <topology evidence="1">Multi-pass membrane protein</topology>
    </subcellularLocation>
</comment>
<sequence length="394" mass="44101">MRCLTPAVPSARKSIVFLDLLLLFFPSLHSFYYPPPRFCSFSPLFSRESTSLVISHTMDSATLEGCSEPALLPTEEDYGPHLNRTIWILTTLSALFLGLRLYCKHWRCRSLWWDDYVLVLSWVALAVSASLQSVCVSLGLGKANGDILPDNFTLVVIYSYAAGFVSVLATVWSKTSFAMTLLRISNGWVKKFVWFIIITVNIVLGLNATFQWIQCWPVQRLWDINVEGSCWTSSMVQQYNTFTSAYSGAMDIVLALLPWKIIWNVAINKKEKVGVLFAMSMGVFAGITSLLKIATLSAIGKPEISPTVDLFIFGTAEGAITIIAASIPILRALIQREGQPPPARFVQLHEGRWVTSQRLRETKKDIVGWQGDTDTDMEVALGRSRFWRRNPAAS</sequence>
<feature type="transmembrane region" description="Helical" evidence="6">
    <location>
        <begin position="245"/>
        <end position="263"/>
    </location>
</feature>
<feature type="transmembrane region" description="Helical" evidence="6">
    <location>
        <begin position="275"/>
        <end position="299"/>
    </location>
</feature>
<keyword evidence="2 6" id="KW-0812">Transmembrane</keyword>
<dbReference type="InterPro" id="IPR052337">
    <property type="entry name" value="SAT4-like"/>
</dbReference>
<evidence type="ECO:0000256" key="5">
    <source>
        <dbReference type="ARBA" id="ARBA00038359"/>
    </source>
</evidence>
<feature type="transmembrane region" description="Helical" evidence="6">
    <location>
        <begin position="311"/>
        <end position="334"/>
    </location>
</feature>
<dbReference type="Pfam" id="PF20684">
    <property type="entry name" value="Fung_rhodopsin"/>
    <property type="match status" value="1"/>
</dbReference>
<comment type="caution">
    <text evidence="9">The sequence shown here is derived from an EMBL/GenBank/DDBJ whole genome shotgun (WGS) entry which is preliminary data.</text>
</comment>
<organism evidence="9 10">
    <name type="scientific">Phialemonium atrogriseum</name>
    <dbReference type="NCBI Taxonomy" id="1093897"/>
    <lineage>
        <taxon>Eukaryota</taxon>
        <taxon>Fungi</taxon>
        <taxon>Dikarya</taxon>
        <taxon>Ascomycota</taxon>
        <taxon>Pezizomycotina</taxon>
        <taxon>Sordariomycetes</taxon>
        <taxon>Sordariomycetidae</taxon>
        <taxon>Cephalothecales</taxon>
        <taxon>Cephalothecaceae</taxon>
        <taxon>Phialemonium</taxon>
    </lineage>
</organism>
<feature type="transmembrane region" description="Helical" evidence="6">
    <location>
        <begin position="192"/>
        <end position="213"/>
    </location>
</feature>
<dbReference type="Proteomes" id="UP001244011">
    <property type="component" value="Unassembled WGS sequence"/>
</dbReference>
<dbReference type="InterPro" id="IPR049326">
    <property type="entry name" value="Rhodopsin_dom_fungi"/>
</dbReference>
<dbReference type="RefSeq" id="XP_060281660.1">
    <property type="nucleotide sequence ID" value="XM_060428441.1"/>
</dbReference>
<dbReference type="PANTHER" id="PTHR33048">
    <property type="entry name" value="PTH11-LIKE INTEGRAL MEMBRANE PROTEIN (AFU_ORTHOLOGUE AFUA_5G11245)"/>
    <property type="match status" value="1"/>
</dbReference>
<keyword evidence="7" id="KW-0732">Signal</keyword>
<feature type="chain" id="PRO_5042504409" description="Rhodopsin domain-containing protein" evidence="7">
    <location>
        <begin position="31"/>
        <end position="394"/>
    </location>
</feature>
<reference evidence="9" key="1">
    <citation type="submission" date="2023-06" db="EMBL/GenBank/DDBJ databases">
        <title>Genome-scale phylogeny and comparative genomics of the fungal order Sordariales.</title>
        <authorList>
            <consortium name="Lawrence Berkeley National Laboratory"/>
            <person name="Hensen N."/>
            <person name="Bonometti L."/>
            <person name="Westerberg I."/>
            <person name="Brannstrom I.O."/>
            <person name="Guillou S."/>
            <person name="Cros-Aarteil S."/>
            <person name="Calhoun S."/>
            <person name="Haridas S."/>
            <person name="Kuo A."/>
            <person name="Mondo S."/>
            <person name="Pangilinan J."/>
            <person name="Riley R."/>
            <person name="Labutti K."/>
            <person name="Andreopoulos B."/>
            <person name="Lipzen A."/>
            <person name="Chen C."/>
            <person name="Yanf M."/>
            <person name="Daum C."/>
            <person name="Ng V."/>
            <person name="Clum A."/>
            <person name="Steindorff A."/>
            <person name="Ohm R."/>
            <person name="Martin F."/>
            <person name="Silar P."/>
            <person name="Natvig D."/>
            <person name="Lalanne C."/>
            <person name="Gautier V."/>
            <person name="Ament-Velasquez S.L."/>
            <person name="Kruys A."/>
            <person name="Hutchinson M.I."/>
            <person name="Powell A.J."/>
            <person name="Barry K."/>
            <person name="Miller A.N."/>
            <person name="Grigoriev I.V."/>
            <person name="Debuchy R."/>
            <person name="Gladieux P."/>
            <person name="Thoren M.H."/>
            <person name="Johannesson H."/>
        </authorList>
    </citation>
    <scope>NUCLEOTIDE SEQUENCE</scope>
    <source>
        <strain evidence="9">8032-3</strain>
    </source>
</reference>
<evidence type="ECO:0000313" key="9">
    <source>
        <dbReference type="EMBL" id="KAK1765447.1"/>
    </source>
</evidence>
<evidence type="ECO:0000256" key="7">
    <source>
        <dbReference type="SAM" id="SignalP"/>
    </source>
</evidence>
<feature type="domain" description="Rhodopsin" evidence="8">
    <location>
        <begin position="99"/>
        <end position="336"/>
    </location>
</feature>
<evidence type="ECO:0000256" key="1">
    <source>
        <dbReference type="ARBA" id="ARBA00004141"/>
    </source>
</evidence>
<evidence type="ECO:0000259" key="8">
    <source>
        <dbReference type="Pfam" id="PF20684"/>
    </source>
</evidence>
<dbReference type="PANTHER" id="PTHR33048:SF42">
    <property type="entry name" value="INTEGRAL MEMBRANE PROTEIN"/>
    <property type="match status" value="1"/>
</dbReference>
<gene>
    <name evidence="9" type="ORF">QBC33DRAFT_544324</name>
</gene>
<name>A0AAJ0FFG6_9PEZI</name>
<protein>
    <recommendedName>
        <fullName evidence="8">Rhodopsin domain-containing protein</fullName>
    </recommendedName>
</protein>
<evidence type="ECO:0000256" key="2">
    <source>
        <dbReference type="ARBA" id="ARBA00022692"/>
    </source>
</evidence>
<keyword evidence="10" id="KW-1185">Reference proteome</keyword>
<feature type="transmembrane region" description="Helical" evidence="6">
    <location>
        <begin position="152"/>
        <end position="172"/>
    </location>
</feature>
<evidence type="ECO:0000256" key="3">
    <source>
        <dbReference type="ARBA" id="ARBA00022989"/>
    </source>
</evidence>
<feature type="signal peptide" evidence="7">
    <location>
        <begin position="1"/>
        <end position="30"/>
    </location>
</feature>
<keyword evidence="4 6" id="KW-0472">Membrane</keyword>
<feature type="transmembrane region" description="Helical" evidence="6">
    <location>
        <begin position="115"/>
        <end position="140"/>
    </location>
</feature>
<evidence type="ECO:0000256" key="6">
    <source>
        <dbReference type="SAM" id="Phobius"/>
    </source>
</evidence>
<dbReference type="GeneID" id="85311628"/>
<feature type="transmembrane region" description="Helical" evidence="6">
    <location>
        <begin position="85"/>
        <end position="103"/>
    </location>
</feature>
<proteinExistence type="inferred from homology"/>
<keyword evidence="3 6" id="KW-1133">Transmembrane helix</keyword>
<dbReference type="GO" id="GO:0016020">
    <property type="term" value="C:membrane"/>
    <property type="evidence" value="ECO:0007669"/>
    <property type="project" value="UniProtKB-SubCell"/>
</dbReference>
<evidence type="ECO:0000256" key="4">
    <source>
        <dbReference type="ARBA" id="ARBA00023136"/>
    </source>
</evidence>
<dbReference type="EMBL" id="MU839015">
    <property type="protein sequence ID" value="KAK1765447.1"/>
    <property type="molecule type" value="Genomic_DNA"/>
</dbReference>
<dbReference type="AlphaFoldDB" id="A0AAJ0FFG6"/>
<evidence type="ECO:0000313" key="10">
    <source>
        <dbReference type="Proteomes" id="UP001244011"/>
    </source>
</evidence>
<accession>A0AAJ0FFG6</accession>